<accession>A0A834W6E6</accession>
<dbReference type="EMBL" id="JAAIUW010000012">
    <property type="protein sequence ID" value="KAF7807576.1"/>
    <property type="molecule type" value="Genomic_DNA"/>
</dbReference>
<evidence type="ECO:0000313" key="2">
    <source>
        <dbReference type="Proteomes" id="UP000634136"/>
    </source>
</evidence>
<protein>
    <submittedName>
        <fullName evidence="1">Uncharacterized protein</fullName>
    </submittedName>
</protein>
<name>A0A834W6E6_9FABA</name>
<gene>
    <name evidence="1" type="ORF">G2W53_039737</name>
</gene>
<sequence>MERRGRIAKMRLIMKQLTKKIL</sequence>
<proteinExistence type="predicted"/>
<organism evidence="1 2">
    <name type="scientific">Senna tora</name>
    <dbReference type="NCBI Taxonomy" id="362788"/>
    <lineage>
        <taxon>Eukaryota</taxon>
        <taxon>Viridiplantae</taxon>
        <taxon>Streptophyta</taxon>
        <taxon>Embryophyta</taxon>
        <taxon>Tracheophyta</taxon>
        <taxon>Spermatophyta</taxon>
        <taxon>Magnoliopsida</taxon>
        <taxon>eudicotyledons</taxon>
        <taxon>Gunneridae</taxon>
        <taxon>Pentapetalae</taxon>
        <taxon>rosids</taxon>
        <taxon>fabids</taxon>
        <taxon>Fabales</taxon>
        <taxon>Fabaceae</taxon>
        <taxon>Caesalpinioideae</taxon>
        <taxon>Cassia clade</taxon>
        <taxon>Senna</taxon>
    </lineage>
</organism>
<comment type="caution">
    <text evidence="1">The sequence shown here is derived from an EMBL/GenBank/DDBJ whole genome shotgun (WGS) entry which is preliminary data.</text>
</comment>
<dbReference type="Proteomes" id="UP000634136">
    <property type="component" value="Unassembled WGS sequence"/>
</dbReference>
<reference evidence="1" key="1">
    <citation type="submission" date="2020-09" db="EMBL/GenBank/DDBJ databases">
        <title>Genome-Enabled Discovery of Anthraquinone Biosynthesis in Senna tora.</title>
        <authorList>
            <person name="Kang S.-H."/>
            <person name="Pandey R.P."/>
            <person name="Lee C.-M."/>
            <person name="Sim J.-S."/>
            <person name="Jeong J.-T."/>
            <person name="Choi B.-S."/>
            <person name="Jung M."/>
            <person name="Ginzburg D."/>
            <person name="Zhao K."/>
            <person name="Won S.Y."/>
            <person name="Oh T.-J."/>
            <person name="Yu Y."/>
            <person name="Kim N.-H."/>
            <person name="Lee O.R."/>
            <person name="Lee T.-H."/>
            <person name="Bashyal P."/>
            <person name="Kim T.-S."/>
            <person name="Lee W.-H."/>
            <person name="Kawkins C."/>
            <person name="Kim C.-K."/>
            <person name="Kim J.S."/>
            <person name="Ahn B.O."/>
            <person name="Rhee S.Y."/>
            <person name="Sohng J.K."/>
        </authorList>
    </citation>
    <scope>NUCLEOTIDE SEQUENCE</scope>
    <source>
        <tissue evidence="1">Leaf</tissue>
    </source>
</reference>
<evidence type="ECO:0000313" key="1">
    <source>
        <dbReference type="EMBL" id="KAF7807576.1"/>
    </source>
</evidence>
<dbReference type="AlphaFoldDB" id="A0A834W6E6"/>
<keyword evidence="2" id="KW-1185">Reference proteome</keyword>